<sequence length="293" mass="31780">MTNTTWSLGAIRKVALGQPEIKLAAVRDLTQEEFGGLSADMALLRSLSGHRLIGALVDKLNAVVQIEVEMHANPHSLRDERFSYRIASVVDAYLGEITSFRSRVEALAGQHVLDHALRAKGIFAKFYEDNADYRTVWELRNSSQHGAGATSHFVFSTSESGSCWTINLSQLFAEHRGEKRWDAAAALWGPAEIVDVMAVFRGAYAASSRVLAILLVENELLLASVVDRIARAIVEGVGNEPGFPVAWAATKNIDGATLTLDQLDFEPNVLGNAIGAINGAREILGLPPSQAFK</sequence>
<proteinExistence type="predicted"/>
<dbReference type="EMBL" id="FXAY01000001">
    <property type="protein sequence ID" value="SMG10273.1"/>
    <property type="molecule type" value="Genomic_DNA"/>
</dbReference>
<dbReference type="AlphaFoldDB" id="A0A1X7I6Q8"/>
<evidence type="ECO:0000313" key="2">
    <source>
        <dbReference type="Proteomes" id="UP000193244"/>
    </source>
</evidence>
<accession>A0A1X7I6Q8</accession>
<evidence type="ECO:0000313" key="1">
    <source>
        <dbReference type="EMBL" id="SMG10273.1"/>
    </source>
</evidence>
<gene>
    <name evidence="1" type="ORF">SAMN06296010_0219</name>
</gene>
<name>A0A1X7I6Q8_9MICO</name>
<organism evidence="1 2">
    <name type="scientific">Agreia pratensis</name>
    <dbReference type="NCBI Taxonomy" id="150121"/>
    <lineage>
        <taxon>Bacteria</taxon>
        <taxon>Bacillati</taxon>
        <taxon>Actinomycetota</taxon>
        <taxon>Actinomycetes</taxon>
        <taxon>Micrococcales</taxon>
        <taxon>Microbacteriaceae</taxon>
        <taxon>Agreia</taxon>
    </lineage>
</organism>
<reference evidence="2" key="1">
    <citation type="submission" date="2017-04" db="EMBL/GenBank/DDBJ databases">
        <authorList>
            <person name="Varghese N."/>
            <person name="Submissions S."/>
        </authorList>
    </citation>
    <scope>NUCLEOTIDE SEQUENCE [LARGE SCALE GENOMIC DNA]</scope>
    <source>
        <strain evidence="2">VKM Ac-2510</strain>
    </source>
</reference>
<dbReference type="OrthoDB" id="9904860at2"/>
<protein>
    <submittedName>
        <fullName evidence="1">Uncharacterized protein</fullName>
    </submittedName>
</protein>
<dbReference type="Proteomes" id="UP000193244">
    <property type="component" value="Unassembled WGS sequence"/>
</dbReference>
<keyword evidence="2" id="KW-1185">Reference proteome</keyword>
<dbReference type="RefSeq" id="WP_139824678.1">
    <property type="nucleotide sequence ID" value="NZ_FXAY01000001.1"/>
</dbReference>